<evidence type="ECO:0000256" key="2">
    <source>
        <dbReference type="SAM" id="MobiDB-lite"/>
    </source>
</evidence>
<proteinExistence type="predicted"/>
<dbReference type="SUPFAM" id="SSF48371">
    <property type="entry name" value="ARM repeat"/>
    <property type="match status" value="2"/>
</dbReference>
<keyword evidence="1" id="KW-0175">Coiled coil</keyword>
<feature type="transmembrane region" description="Helical" evidence="3">
    <location>
        <begin position="497"/>
        <end position="518"/>
    </location>
</feature>
<dbReference type="EnsemblPlants" id="OMERI07G21030.1">
    <property type="protein sequence ID" value="OMERI07G21030.1"/>
    <property type="gene ID" value="OMERI07G21030"/>
</dbReference>
<dbReference type="InterPro" id="IPR016024">
    <property type="entry name" value="ARM-type_fold"/>
</dbReference>
<dbReference type="PANTHER" id="PTHR33115">
    <property type="entry name" value="ARM REPEAT SUPERFAMILY PROTEIN"/>
    <property type="match status" value="1"/>
</dbReference>
<dbReference type="Gene3D" id="1.25.10.10">
    <property type="entry name" value="Leucine-rich Repeat Variant"/>
    <property type="match status" value="2"/>
</dbReference>
<evidence type="ECO:0008006" key="6">
    <source>
        <dbReference type="Google" id="ProtNLM"/>
    </source>
</evidence>
<organism evidence="4">
    <name type="scientific">Oryza meridionalis</name>
    <dbReference type="NCBI Taxonomy" id="40149"/>
    <lineage>
        <taxon>Eukaryota</taxon>
        <taxon>Viridiplantae</taxon>
        <taxon>Streptophyta</taxon>
        <taxon>Embryophyta</taxon>
        <taxon>Tracheophyta</taxon>
        <taxon>Spermatophyta</taxon>
        <taxon>Magnoliopsida</taxon>
        <taxon>Liliopsida</taxon>
        <taxon>Poales</taxon>
        <taxon>Poaceae</taxon>
        <taxon>BOP clade</taxon>
        <taxon>Oryzoideae</taxon>
        <taxon>Oryzeae</taxon>
        <taxon>Oryzinae</taxon>
        <taxon>Oryza</taxon>
    </lineage>
</organism>
<dbReference type="eggNOG" id="ENOG502QRQI">
    <property type="taxonomic scope" value="Eukaryota"/>
</dbReference>
<dbReference type="PANTHER" id="PTHR33115:SF11">
    <property type="entry name" value="OS07G0654700 PROTEIN"/>
    <property type="match status" value="1"/>
</dbReference>
<dbReference type="AlphaFoldDB" id="A0A0E0EFD7"/>
<feature type="transmembrane region" description="Helical" evidence="3">
    <location>
        <begin position="427"/>
        <end position="447"/>
    </location>
</feature>
<dbReference type="Gramene" id="OMERI07G21030.1">
    <property type="protein sequence ID" value="OMERI07G21030.1"/>
    <property type="gene ID" value="OMERI07G21030"/>
</dbReference>
<evidence type="ECO:0000256" key="3">
    <source>
        <dbReference type="SAM" id="Phobius"/>
    </source>
</evidence>
<reference evidence="4" key="2">
    <citation type="submission" date="2018-05" db="EMBL/GenBank/DDBJ databases">
        <title>OmerRS3 (Oryza meridionalis Reference Sequence Version 3).</title>
        <authorList>
            <person name="Zhang J."/>
            <person name="Kudrna D."/>
            <person name="Lee S."/>
            <person name="Talag J."/>
            <person name="Welchert J."/>
            <person name="Wing R.A."/>
        </authorList>
    </citation>
    <scope>NUCLEOTIDE SEQUENCE [LARGE SCALE GENOMIC DNA]</scope>
    <source>
        <strain evidence="4">cv. OR44</strain>
    </source>
</reference>
<feature type="transmembrane region" description="Helical" evidence="3">
    <location>
        <begin position="332"/>
        <end position="354"/>
    </location>
</feature>
<keyword evidence="3" id="KW-0812">Transmembrane</keyword>
<feature type="region of interest" description="Disordered" evidence="2">
    <location>
        <begin position="796"/>
        <end position="831"/>
    </location>
</feature>
<keyword evidence="3" id="KW-1133">Transmembrane helix</keyword>
<keyword evidence="3" id="KW-0472">Membrane</keyword>
<feature type="transmembrane region" description="Helical" evidence="3">
    <location>
        <begin position="625"/>
        <end position="647"/>
    </location>
</feature>
<protein>
    <recommendedName>
        <fullName evidence="6">BLE2 protein</fullName>
    </recommendedName>
</protein>
<feature type="transmembrane region" description="Helical" evidence="3">
    <location>
        <begin position="459"/>
        <end position="477"/>
    </location>
</feature>
<dbReference type="InterPro" id="IPR011989">
    <property type="entry name" value="ARM-like"/>
</dbReference>
<keyword evidence="5" id="KW-1185">Reference proteome</keyword>
<evidence type="ECO:0000313" key="5">
    <source>
        <dbReference type="Proteomes" id="UP000008021"/>
    </source>
</evidence>
<dbReference type="HOGENOM" id="CLU_006857_3_0_1"/>
<feature type="transmembrane region" description="Helical" evidence="3">
    <location>
        <begin position="539"/>
        <end position="557"/>
    </location>
</feature>
<evidence type="ECO:0000313" key="4">
    <source>
        <dbReference type="EnsemblPlants" id="OMERI07G21030.1"/>
    </source>
</evidence>
<sequence>MSILDDLASCDQNNCVEIDRVTDLIPKIIGFTNFRIVIKNNGAQQMVLAKSSLKVLQRLTSIGGEIGVALRYKISKHPFLLRNLGVILGDNSSDQELSKLVAGILRNLAIDRDTRQEIGHMQVLERIMNVEGAELEILIGLCSHICKVIPKEFVQELEGGQIKKRFMKRLVDTLNANMNPGGHCSGIRRVIIEQSIYMMECNSHYANCFNELQMMEALSMVEEMPSRAENYRIFLGDVGFMEYSTPLIALVDRAKELMGQQCLQGVTQDSWSTAYYFPLSWPGQNSRWAMNEHRVQMPPAQGGDRRGRRVAAPEKWVNCFVRVVALMERTGNALGSLVFTWATVVLLGGYLTMLRSYDDFYYATVIVFIEATRMFSRSNRLDYQLFFRTRGAFRPAAGWNGLIMVACISNAMLCTVLQNYIPYFMNPLWFLGVMLLLAIVQFVCSAASRLHTSYPIRRAISLWSPMVAILLLGPFILRLYVNSQTNKLFTDASMPKWTIAYVVLLVVVLLVTISRFRFLSIIKLLNGTLGRKREFWCQIILKLCMIASIIMPLLMVDKYNRDALIMLEAFALVLLVSCGNLQIPAATIRVLLPLFRFLTQYYHWADWLIDKKKDGEDETLVPSLSIFYGMVLGQGILYIAACILEFFSFIPRRSLIRQSGFGGQWGIASVNLYYAYAFEKYMEGGVLVPKKISLITFAMDSLNSDSPKMQLSSVQMLHVFLQREPTRERIISELTTSTNTMARLISMLGWSSPNHTVVRLYAAKATAELAKSLRVITVPGTVQLVSSLLDIHGKPKKGNPLLDVDGEQEGKQAPIHNTSESQEDRHDAADDQCQIQERHGDTDNLLETQTRSTHINERISFVIRTWQRISEYWSIPKEKPLTDHDLLPALGMSIVNNLASGDENNCVEIHRETNLIWKIIGFTSFRGDTTTSEAQQWVLVKSSVKVLQRLTSIGGEIGIALRNLAIDGDTRQEIGQMQVLITRLMKAFIKSDGTSSTNVDCFLPKVAGQALAMLAMDNVHNCLVMMKEPELINKLKNMILIPDEKYIYVAASLLRSMCQHAQAKLTESDLKELSHTLREVLERIMNVEGAELEILIGLSSQICKVIPEEFAQKLEGGQIKRRFVKRLVDALNANINPGAHCPGIRRVILEQSIYMMECNSLNASCFNEFRMMEALSMVEEMPSRTENYWIFLGGAGFMEYNTPLFALVDRAKEMLGVQCHKFFIDAVVMQKEQTENAGVGVRRPCLLLTHGKTSECAYDLIR</sequence>
<reference evidence="4" key="1">
    <citation type="submission" date="2015-04" db="UniProtKB">
        <authorList>
            <consortium name="EnsemblPlants"/>
        </authorList>
    </citation>
    <scope>IDENTIFICATION</scope>
</reference>
<dbReference type="Proteomes" id="UP000008021">
    <property type="component" value="Chromosome 7"/>
</dbReference>
<dbReference type="STRING" id="40149.A0A0E0EFD7"/>
<name>A0A0E0EFD7_9ORYZ</name>
<evidence type="ECO:0000256" key="1">
    <source>
        <dbReference type="SAM" id="Coils"/>
    </source>
</evidence>
<feature type="coiled-coil region" evidence="1">
    <location>
        <begin position="1063"/>
        <end position="1090"/>
    </location>
</feature>
<feature type="transmembrane region" description="Helical" evidence="3">
    <location>
        <begin position="397"/>
        <end position="421"/>
    </location>
</feature>
<accession>A0A0E0EFD7</accession>